<reference evidence="3 4" key="1">
    <citation type="submission" date="2023-10" db="EMBL/GenBank/DDBJ databases">
        <authorList>
            <person name="Maclean D."/>
            <person name="Macfadyen A."/>
        </authorList>
    </citation>
    <scope>NUCLEOTIDE SEQUENCE [LARGE SCALE GENOMIC DNA]</scope>
</reference>
<dbReference type="InterPro" id="IPR000182">
    <property type="entry name" value="GNAT_dom"/>
</dbReference>
<feature type="compositionally biased region" description="Basic and acidic residues" evidence="1">
    <location>
        <begin position="295"/>
        <end position="304"/>
    </location>
</feature>
<dbReference type="InterPro" id="IPR056511">
    <property type="entry name" value="IDM1_C"/>
</dbReference>
<evidence type="ECO:0000313" key="4">
    <source>
        <dbReference type="Proteomes" id="UP001314263"/>
    </source>
</evidence>
<feature type="domain" description="N-acetyltransferase" evidence="2">
    <location>
        <begin position="112"/>
        <end position="263"/>
    </location>
</feature>
<evidence type="ECO:0000259" key="2">
    <source>
        <dbReference type="PROSITE" id="PS51186"/>
    </source>
</evidence>
<dbReference type="AlphaFoldDB" id="A0AAV1HUQ0"/>
<sequence length="336" mass="38380">MSDCPTPQRREDLRQARRALFKLPRNEWVELAGHPTVYYELRDYREHPMGKEEGVRTARSDINFMFKAFETGQTRPPRGRKTSLVDAPRIATIHEYLDWTVTAEDALGDNELDFGGFRVIVLLPRFKPGWVAPGTYQEELPKRTEELGAPKAALPVIMPNGKPICSATIRAGPGYLEVPFFATQETRRRKGYGRGLLQAIEEVARACKLPYLLLCSTDDPDVKATWRALGFLFTSEEDLHKLGVQEGDLLHMDNTVQMHKPVPQASRWRSVVFVHEQWKQRLYYLPPEETGVKERLRAKQEALARRPAKRPAKKSVAKKTPTKTPTKQKPNGITIR</sequence>
<dbReference type="CDD" id="cd04301">
    <property type="entry name" value="NAT_SF"/>
    <property type="match status" value="1"/>
</dbReference>
<evidence type="ECO:0000256" key="1">
    <source>
        <dbReference type="SAM" id="MobiDB-lite"/>
    </source>
</evidence>
<organism evidence="3 4">
    <name type="scientific">Coccomyxa viridis</name>
    <dbReference type="NCBI Taxonomy" id="1274662"/>
    <lineage>
        <taxon>Eukaryota</taxon>
        <taxon>Viridiplantae</taxon>
        <taxon>Chlorophyta</taxon>
        <taxon>core chlorophytes</taxon>
        <taxon>Trebouxiophyceae</taxon>
        <taxon>Trebouxiophyceae incertae sedis</taxon>
        <taxon>Coccomyxaceae</taxon>
        <taxon>Coccomyxa</taxon>
    </lineage>
</organism>
<dbReference type="SUPFAM" id="SSF55729">
    <property type="entry name" value="Acyl-CoA N-acyltransferases (Nat)"/>
    <property type="match status" value="1"/>
</dbReference>
<feature type="region of interest" description="Disordered" evidence="1">
    <location>
        <begin position="295"/>
        <end position="336"/>
    </location>
</feature>
<feature type="compositionally biased region" description="Basic residues" evidence="1">
    <location>
        <begin position="306"/>
        <end position="321"/>
    </location>
</feature>
<dbReference type="Proteomes" id="UP001314263">
    <property type="component" value="Unassembled WGS sequence"/>
</dbReference>
<dbReference type="Pfam" id="PF23209">
    <property type="entry name" value="IDM1_C"/>
    <property type="match status" value="1"/>
</dbReference>
<dbReference type="GO" id="GO:0016747">
    <property type="term" value="F:acyltransferase activity, transferring groups other than amino-acyl groups"/>
    <property type="evidence" value="ECO:0007669"/>
    <property type="project" value="InterPro"/>
</dbReference>
<dbReference type="InterPro" id="IPR016181">
    <property type="entry name" value="Acyl_CoA_acyltransferase"/>
</dbReference>
<name>A0AAV1HUQ0_9CHLO</name>
<protein>
    <recommendedName>
        <fullName evidence="2">N-acetyltransferase domain-containing protein</fullName>
    </recommendedName>
</protein>
<accession>A0AAV1HUQ0</accession>
<keyword evidence="4" id="KW-1185">Reference proteome</keyword>
<evidence type="ECO:0000313" key="3">
    <source>
        <dbReference type="EMBL" id="CAK0736600.1"/>
    </source>
</evidence>
<proteinExistence type="predicted"/>
<comment type="caution">
    <text evidence="3">The sequence shown here is derived from an EMBL/GenBank/DDBJ whole genome shotgun (WGS) entry which is preliminary data.</text>
</comment>
<dbReference type="EMBL" id="CAUYUE010000001">
    <property type="protein sequence ID" value="CAK0736600.1"/>
    <property type="molecule type" value="Genomic_DNA"/>
</dbReference>
<gene>
    <name evidence="3" type="ORF">CVIRNUC_000772</name>
</gene>
<dbReference type="Gene3D" id="3.40.630.30">
    <property type="match status" value="1"/>
</dbReference>
<dbReference type="PROSITE" id="PS51186">
    <property type="entry name" value="GNAT"/>
    <property type="match status" value="1"/>
</dbReference>